<dbReference type="Proteomes" id="UP000521943">
    <property type="component" value="Unassembled WGS sequence"/>
</dbReference>
<proteinExistence type="predicted"/>
<sequence>MFSVLAPLPFSSPVPCACAGLHPPATMAYLCFVPARPVSGYQMLKIPSWDDTHRTWPKNGSIVSDLRFTPSENPPSASTLVTPVSILREYDHIQIILAVISVVFADLDNCKQSEVEFTKLRQSSLLTITMSSARPPSRDVPAHVAAELDRAQREEEELTHFSMKPCQEEEPGAPKNAINHWSKNLGPSRSPEPPRLARIQFRSSSSSLGISDAENPELGRYSPHLAEVRTHLRPGAYSGDSRVNPA</sequence>
<feature type="region of interest" description="Disordered" evidence="1">
    <location>
        <begin position="166"/>
        <end position="246"/>
    </location>
</feature>
<organism evidence="2 3">
    <name type="scientific">Ephemerocybe angulata</name>
    <dbReference type="NCBI Taxonomy" id="980116"/>
    <lineage>
        <taxon>Eukaryota</taxon>
        <taxon>Fungi</taxon>
        <taxon>Dikarya</taxon>
        <taxon>Basidiomycota</taxon>
        <taxon>Agaricomycotina</taxon>
        <taxon>Agaricomycetes</taxon>
        <taxon>Agaricomycetidae</taxon>
        <taxon>Agaricales</taxon>
        <taxon>Agaricineae</taxon>
        <taxon>Psathyrellaceae</taxon>
        <taxon>Ephemerocybe</taxon>
    </lineage>
</organism>
<dbReference type="EMBL" id="JACGCI010000001">
    <property type="protein sequence ID" value="KAF6765996.1"/>
    <property type="molecule type" value="Genomic_DNA"/>
</dbReference>
<name>A0A8H6MH90_9AGAR</name>
<dbReference type="AlphaFoldDB" id="A0A8H6MH90"/>
<evidence type="ECO:0000313" key="3">
    <source>
        <dbReference type="Proteomes" id="UP000521943"/>
    </source>
</evidence>
<gene>
    <name evidence="2" type="ORF">DFP72DRAFT_838600</name>
</gene>
<accession>A0A8H6MH90</accession>
<evidence type="ECO:0000313" key="2">
    <source>
        <dbReference type="EMBL" id="KAF6765996.1"/>
    </source>
</evidence>
<evidence type="ECO:0000256" key="1">
    <source>
        <dbReference type="SAM" id="MobiDB-lite"/>
    </source>
</evidence>
<keyword evidence="3" id="KW-1185">Reference proteome</keyword>
<reference evidence="2 3" key="1">
    <citation type="submission" date="2020-07" db="EMBL/GenBank/DDBJ databases">
        <title>Comparative genomics of pyrophilous fungi reveals a link between fire events and developmental genes.</title>
        <authorList>
            <consortium name="DOE Joint Genome Institute"/>
            <person name="Steindorff A.S."/>
            <person name="Carver A."/>
            <person name="Calhoun S."/>
            <person name="Stillman K."/>
            <person name="Liu H."/>
            <person name="Lipzen A."/>
            <person name="Pangilinan J."/>
            <person name="Labutti K."/>
            <person name="Bruns T.D."/>
            <person name="Grigoriev I.V."/>
        </authorList>
    </citation>
    <scope>NUCLEOTIDE SEQUENCE [LARGE SCALE GENOMIC DNA]</scope>
    <source>
        <strain evidence="2 3">CBS 144469</strain>
    </source>
</reference>
<comment type="caution">
    <text evidence="2">The sequence shown here is derived from an EMBL/GenBank/DDBJ whole genome shotgun (WGS) entry which is preliminary data.</text>
</comment>
<protein>
    <submittedName>
        <fullName evidence="2">Uncharacterized protein</fullName>
    </submittedName>
</protein>